<dbReference type="GO" id="GO:0005829">
    <property type="term" value="C:cytosol"/>
    <property type="evidence" value="ECO:0007669"/>
    <property type="project" value="TreeGrafter"/>
</dbReference>
<dbReference type="PANTHER" id="PTHR22789">
    <property type="entry name" value="FUCULOSE PHOSPHATE ALDOLASE"/>
    <property type="match status" value="1"/>
</dbReference>
<keyword evidence="2" id="KW-0456">Lyase</keyword>
<proteinExistence type="predicted"/>
<dbReference type="GO" id="GO:0046872">
    <property type="term" value="F:metal ion binding"/>
    <property type="evidence" value="ECO:0007669"/>
    <property type="project" value="UniProtKB-KW"/>
</dbReference>
<dbReference type="PANTHER" id="PTHR22789:SF0">
    <property type="entry name" value="3-OXO-TETRONATE 4-PHOSPHATE DECARBOXYLASE-RELATED"/>
    <property type="match status" value="1"/>
</dbReference>
<dbReference type="RefSeq" id="WP_117442224.1">
    <property type="nucleotide sequence ID" value="NZ_JAJFEN010000081.1"/>
</dbReference>
<accession>A0A3E2W163</accession>
<dbReference type="EMBL" id="QVEV01000004">
    <property type="protein sequence ID" value="RGC17652.1"/>
    <property type="molecule type" value="Genomic_DNA"/>
</dbReference>
<dbReference type="SMART" id="SM01007">
    <property type="entry name" value="Aldolase_II"/>
    <property type="match status" value="1"/>
</dbReference>
<organism evidence="4 5">
    <name type="scientific">Clostridium innocuum</name>
    <dbReference type="NCBI Taxonomy" id="1522"/>
    <lineage>
        <taxon>Bacteria</taxon>
        <taxon>Bacillati</taxon>
        <taxon>Bacillota</taxon>
        <taxon>Clostridia</taxon>
        <taxon>Eubacteriales</taxon>
        <taxon>Clostridiaceae</taxon>
        <taxon>Clostridium</taxon>
    </lineage>
</organism>
<evidence type="ECO:0000256" key="2">
    <source>
        <dbReference type="ARBA" id="ARBA00023239"/>
    </source>
</evidence>
<evidence type="ECO:0000256" key="1">
    <source>
        <dbReference type="ARBA" id="ARBA00022723"/>
    </source>
</evidence>
<dbReference type="GO" id="GO:0016832">
    <property type="term" value="F:aldehyde-lyase activity"/>
    <property type="evidence" value="ECO:0007669"/>
    <property type="project" value="TreeGrafter"/>
</dbReference>
<dbReference type="Gene3D" id="3.40.225.10">
    <property type="entry name" value="Class II aldolase/adducin N-terminal domain"/>
    <property type="match status" value="1"/>
</dbReference>
<dbReference type="InterPro" id="IPR001303">
    <property type="entry name" value="Aldolase_II/adducin_N"/>
</dbReference>
<evidence type="ECO:0000259" key="3">
    <source>
        <dbReference type="SMART" id="SM01007"/>
    </source>
</evidence>
<name>A0A3E2W163_CLOIN</name>
<feature type="domain" description="Class II aldolase/adducin N-terminal" evidence="3">
    <location>
        <begin position="8"/>
        <end position="184"/>
    </location>
</feature>
<dbReference type="Pfam" id="PF00596">
    <property type="entry name" value="Aldolase_II"/>
    <property type="match status" value="1"/>
</dbReference>
<comment type="caution">
    <text evidence="4">The sequence shown here is derived from an EMBL/GenBank/DDBJ whole genome shotgun (WGS) entry which is preliminary data.</text>
</comment>
<dbReference type="SUPFAM" id="SSF53639">
    <property type="entry name" value="AraD/HMP-PK domain-like"/>
    <property type="match status" value="1"/>
</dbReference>
<dbReference type="InterPro" id="IPR036409">
    <property type="entry name" value="Aldolase_II/adducin_N_sf"/>
</dbReference>
<dbReference type="AlphaFoldDB" id="A0A3E2W163"/>
<gene>
    <name evidence="4" type="ORF">DXA38_04900</name>
</gene>
<evidence type="ECO:0000313" key="5">
    <source>
        <dbReference type="Proteomes" id="UP000260025"/>
    </source>
</evidence>
<dbReference type="Proteomes" id="UP000260025">
    <property type="component" value="Unassembled WGS sequence"/>
</dbReference>
<protein>
    <submittedName>
        <fullName evidence="4">Class II aldolase/adducin family protein</fullName>
    </submittedName>
</protein>
<dbReference type="OrthoDB" id="9786287at2"/>
<reference evidence="4 5" key="1">
    <citation type="submission" date="2018-08" db="EMBL/GenBank/DDBJ databases">
        <title>A genome reference for cultivated species of the human gut microbiota.</title>
        <authorList>
            <person name="Zou Y."/>
            <person name="Xue W."/>
            <person name="Luo G."/>
        </authorList>
    </citation>
    <scope>NUCLEOTIDE SEQUENCE [LARGE SCALE GENOMIC DNA]</scope>
    <source>
        <strain evidence="4 5">OF01-2LB</strain>
    </source>
</reference>
<sequence length="215" mass="23431">MNYETIRIEVLQAIKKANALGLIHGTSGNISMRDEEEKVVAITPSGIEYDTMTAEDIVIVDFCGKRLEGHYIPSSEAPMHTAVYRNRSDIRAIVHTHSLFATVMSMRRCELPRATVPSNMYYPIRTALFEMPGSDELAKAAVEALGNDGDVILLQNHGLLASGQSMEGAMTAAIYAEECAEVGYYATLANMPQDSYIPESAALKIRQTALSGKAV</sequence>
<dbReference type="GO" id="GO:0019323">
    <property type="term" value="P:pentose catabolic process"/>
    <property type="evidence" value="ECO:0007669"/>
    <property type="project" value="TreeGrafter"/>
</dbReference>
<evidence type="ECO:0000313" key="4">
    <source>
        <dbReference type="EMBL" id="RGC17652.1"/>
    </source>
</evidence>
<dbReference type="InterPro" id="IPR050197">
    <property type="entry name" value="Aldolase_class_II_sugar_metab"/>
</dbReference>
<keyword evidence="1" id="KW-0479">Metal-binding</keyword>